<reference evidence="1 2" key="1">
    <citation type="journal article" date="2024" name="BMC Genomics">
        <title>De novo assembly and annotation of Popillia japonica's genome with initial clues to its potential as an invasive pest.</title>
        <authorList>
            <person name="Cucini C."/>
            <person name="Boschi S."/>
            <person name="Funari R."/>
            <person name="Cardaioli E."/>
            <person name="Iannotti N."/>
            <person name="Marturano G."/>
            <person name="Paoli F."/>
            <person name="Bruttini M."/>
            <person name="Carapelli A."/>
            <person name="Frati F."/>
            <person name="Nardi F."/>
        </authorList>
    </citation>
    <scope>NUCLEOTIDE SEQUENCE [LARGE SCALE GENOMIC DNA]</scope>
    <source>
        <strain evidence="1">DMR45628</strain>
    </source>
</reference>
<comment type="caution">
    <text evidence="1">The sequence shown here is derived from an EMBL/GenBank/DDBJ whole genome shotgun (WGS) entry which is preliminary data.</text>
</comment>
<dbReference type="Proteomes" id="UP001458880">
    <property type="component" value="Unassembled WGS sequence"/>
</dbReference>
<evidence type="ECO:0000313" key="2">
    <source>
        <dbReference type="Proteomes" id="UP001458880"/>
    </source>
</evidence>
<organism evidence="1 2">
    <name type="scientific">Popillia japonica</name>
    <name type="common">Japanese beetle</name>
    <dbReference type="NCBI Taxonomy" id="7064"/>
    <lineage>
        <taxon>Eukaryota</taxon>
        <taxon>Metazoa</taxon>
        <taxon>Ecdysozoa</taxon>
        <taxon>Arthropoda</taxon>
        <taxon>Hexapoda</taxon>
        <taxon>Insecta</taxon>
        <taxon>Pterygota</taxon>
        <taxon>Neoptera</taxon>
        <taxon>Endopterygota</taxon>
        <taxon>Coleoptera</taxon>
        <taxon>Polyphaga</taxon>
        <taxon>Scarabaeiformia</taxon>
        <taxon>Scarabaeidae</taxon>
        <taxon>Rutelinae</taxon>
        <taxon>Popillia</taxon>
    </lineage>
</organism>
<gene>
    <name evidence="1" type="ORF">QE152_g24950</name>
</gene>
<proteinExistence type="predicted"/>
<dbReference type="EMBL" id="JASPKY010000265">
    <property type="protein sequence ID" value="KAK9712298.1"/>
    <property type="molecule type" value="Genomic_DNA"/>
</dbReference>
<dbReference type="AlphaFoldDB" id="A0AAW1K345"/>
<accession>A0AAW1K345</accession>
<evidence type="ECO:0000313" key="1">
    <source>
        <dbReference type="EMBL" id="KAK9712298.1"/>
    </source>
</evidence>
<protein>
    <submittedName>
        <fullName evidence="1">Uncharacterized protein</fullName>
    </submittedName>
</protein>
<keyword evidence="2" id="KW-1185">Reference proteome</keyword>
<name>A0AAW1K345_POPJA</name>
<sequence>MSSERLLRNDDLKIKSVIDKLLSSDAFLQSLRDLIKSSLAEVFVELNTRVSACEEKIHILSNKLDDLEQYSRANSVRIYGLPESEHEN</sequence>